<dbReference type="OMA" id="SIYHYKF"/>
<reference evidence="1 2" key="1">
    <citation type="submission" date="2015-12" db="EMBL/GenBank/DDBJ databases">
        <title>Dictyostelia acquired genes for synthesis and detection of signals that induce cell-type specialization by lateral gene transfer from prokaryotes.</title>
        <authorList>
            <person name="Gloeckner G."/>
            <person name="Schaap P."/>
        </authorList>
    </citation>
    <scope>NUCLEOTIDE SEQUENCE [LARGE SCALE GENOMIC DNA]</scope>
    <source>
        <strain evidence="1 2">TK</strain>
    </source>
</reference>
<sequence length="336" mass="38917">MIKIENGVKADEEKTLSDILLNQRKSKKQCLDKVDYLTLNNNQIVSIKETLSQTDKLIESIVKNKKNSSKVELIINHFTDISNKEQIIAFIKENQKKKSMYQLLKEIQVMIKESDREAVLEQVSNSLLLIQQLSRVLVNSECWLEFGLVMMLSHSVSSYTLGEDLVDLVIKKSQYEMVPVLLEYLTEISPEYIIKLLDFTLQSTHYKESPSLPMLLNLQVNQSFIGSSMKTLLTDDNSVKLLEFLWSQLELFVDINNTKNILDPNQIVDWISVLLNSKYKHLKDQTDILNQCEKHLATLRSIYQNCFILESLIDYLKTKQKQSEGDTNYSISIYTF</sequence>
<dbReference type="InParanoid" id="A0A152A7J2"/>
<dbReference type="Proteomes" id="UP000076078">
    <property type="component" value="Unassembled WGS sequence"/>
</dbReference>
<evidence type="ECO:0000313" key="1">
    <source>
        <dbReference type="EMBL" id="KYR02166.1"/>
    </source>
</evidence>
<keyword evidence="2" id="KW-1185">Reference proteome</keyword>
<dbReference type="AlphaFoldDB" id="A0A152A7J2"/>
<comment type="caution">
    <text evidence="1">The sequence shown here is derived from an EMBL/GenBank/DDBJ whole genome shotgun (WGS) entry which is preliminary data.</text>
</comment>
<protein>
    <submittedName>
        <fullName evidence="1">Uncharacterized protein</fullName>
    </submittedName>
</protein>
<dbReference type="OrthoDB" id="6502630at2759"/>
<proteinExistence type="predicted"/>
<accession>A0A152A7J2</accession>
<dbReference type="FunCoup" id="A0A152A7J2">
    <property type="interactions" value="738"/>
</dbReference>
<evidence type="ECO:0000313" key="2">
    <source>
        <dbReference type="Proteomes" id="UP000076078"/>
    </source>
</evidence>
<dbReference type="EMBL" id="LODT01000004">
    <property type="protein sequence ID" value="KYR02166.1"/>
    <property type="molecule type" value="Genomic_DNA"/>
</dbReference>
<gene>
    <name evidence="1" type="ORF">DLAC_00979</name>
</gene>
<name>A0A152A7J2_TIELA</name>
<organism evidence="1 2">
    <name type="scientific">Tieghemostelium lacteum</name>
    <name type="common">Slime mold</name>
    <name type="synonym">Dictyostelium lacteum</name>
    <dbReference type="NCBI Taxonomy" id="361077"/>
    <lineage>
        <taxon>Eukaryota</taxon>
        <taxon>Amoebozoa</taxon>
        <taxon>Evosea</taxon>
        <taxon>Eumycetozoa</taxon>
        <taxon>Dictyostelia</taxon>
        <taxon>Dictyosteliales</taxon>
        <taxon>Raperosteliaceae</taxon>
        <taxon>Tieghemostelium</taxon>
    </lineage>
</organism>